<evidence type="ECO:0000256" key="2">
    <source>
        <dbReference type="SAM" id="MobiDB-lite"/>
    </source>
</evidence>
<dbReference type="RefSeq" id="WP_114693838.1">
    <property type="nucleotide sequence ID" value="NZ_QQOH01000001.1"/>
</dbReference>
<feature type="compositionally biased region" description="Low complexity" evidence="2">
    <location>
        <begin position="127"/>
        <end position="145"/>
    </location>
</feature>
<evidence type="ECO:0000313" key="5">
    <source>
        <dbReference type="Proteomes" id="UP000253769"/>
    </source>
</evidence>
<comment type="caution">
    <text evidence="4">The sequence shown here is derived from an EMBL/GenBank/DDBJ whole genome shotgun (WGS) entry which is preliminary data.</text>
</comment>
<dbReference type="NCBIfam" id="TIGR02795">
    <property type="entry name" value="tol_pal_ybgF"/>
    <property type="match status" value="1"/>
</dbReference>
<keyword evidence="1" id="KW-0732">Signal</keyword>
<dbReference type="GO" id="GO:0043093">
    <property type="term" value="P:FtsZ-dependent cytokinesis"/>
    <property type="evidence" value="ECO:0007669"/>
    <property type="project" value="UniProtKB-UniRule"/>
</dbReference>
<comment type="similarity">
    <text evidence="1">Belongs to the CpoB family.</text>
</comment>
<dbReference type="InterPro" id="IPR032519">
    <property type="entry name" value="YbgF_tri"/>
</dbReference>
<gene>
    <name evidence="4" type="primary">ygbF</name>
    <name evidence="1" type="synonym">cpoB</name>
    <name evidence="4" type="ORF">DV711_01285</name>
</gene>
<keyword evidence="1" id="KW-0574">Periplasm</keyword>
<keyword evidence="5" id="KW-1185">Reference proteome</keyword>
<feature type="region of interest" description="Disordered" evidence="2">
    <location>
        <begin position="26"/>
        <end position="65"/>
    </location>
</feature>
<dbReference type="Gene3D" id="1.20.5.110">
    <property type="match status" value="1"/>
</dbReference>
<dbReference type="Pfam" id="PF13432">
    <property type="entry name" value="TPR_16"/>
    <property type="match status" value="1"/>
</dbReference>
<protein>
    <recommendedName>
        <fullName evidence="1">Cell division coordinator CpoB</fullName>
    </recommendedName>
</protein>
<evidence type="ECO:0000256" key="1">
    <source>
        <dbReference type="HAMAP-Rule" id="MF_02066"/>
    </source>
</evidence>
<evidence type="ECO:0000259" key="3">
    <source>
        <dbReference type="Pfam" id="PF16331"/>
    </source>
</evidence>
<dbReference type="EMBL" id="QQOH01000001">
    <property type="protein sequence ID" value="RDE24254.1"/>
    <property type="molecule type" value="Genomic_DNA"/>
</dbReference>
<name>A0A369WUL9_9GAMM</name>
<keyword evidence="1" id="KW-0131">Cell cycle</keyword>
<sequence precursor="true">MMRSSIAPAALLLAFVPMLPQAADGVPVEDRNGSGPGSAAPAMAQTQAQAQTQTPTAASPTATPASSVSANAQLLMMLEQLQEEVQFLRGQVEQQQHQLRRMQTDQRDRYRDLDRRITRLNQQPAVTPGSSLPPALPSTLPSAGSEPSSLPKASDTATPAGSSPSGVSDAQAYKEAFALVRGNSFDAALGAFERFLQQYPQSSLVANVLYWTGEVHRAKPRPEPQLASEAYQQLVERFPQHSKASDALYKLGLSQQDLGRNEDAKASMQQVVERFPNSASANLAQEFLKQQR</sequence>
<dbReference type="OrthoDB" id="9768142at2"/>
<dbReference type="InterPro" id="IPR034706">
    <property type="entry name" value="CpoB"/>
</dbReference>
<dbReference type="GO" id="GO:0030288">
    <property type="term" value="C:outer membrane-bounded periplasmic space"/>
    <property type="evidence" value="ECO:0007669"/>
    <property type="project" value="UniProtKB-UniRule"/>
</dbReference>
<dbReference type="SUPFAM" id="SSF48452">
    <property type="entry name" value="TPR-like"/>
    <property type="match status" value="1"/>
</dbReference>
<comment type="function">
    <text evidence="1">Mediates coordination of peptidoglycan synthesis and outer membrane constriction during cell division.</text>
</comment>
<organism evidence="4 5">
    <name type="scientific">Motiliproteus coralliicola</name>
    <dbReference type="NCBI Taxonomy" id="2283196"/>
    <lineage>
        <taxon>Bacteria</taxon>
        <taxon>Pseudomonadati</taxon>
        <taxon>Pseudomonadota</taxon>
        <taxon>Gammaproteobacteria</taxon>
        <taxon>Oceanospirillales</taxon>
        <taxon>Oceanospirillaceae</taxon>
        <taxon>Motiliproteus</taxon>
    </lineage>
</organism>
<dbReference type="InterPro" id="IPR011990">
    <property type="entry name" value="TPR-like_helical_dom_sf"/>
</dbReference>
<proteinExistence type="inferred from homology"/>
<dbReference type="AlphaFoldDB" id="A0A369WUL9"/>
<keyword evidence="1" id="KW-0132">Cell division</keyword>
<dbReference type="GO" id="GO:0070206">
    <property type="term" value="P:protein trimerization"/>
    <property type="evidence" value="ECO:0007669"/>
    <property type="project" value="InterPro"/>
</dbReference>
<dbReference type="InterPro" id="IPR014162">
    <property type="entry name" value="CpoB_C"/>
</dbReference>
<evidence type="ECO:0000313" key="4">
    <source>
        <dbReference type="EMBL" id="RDE24254.1"/>
    </source>
</evidence>
<feature type="compositionally biased region" description="Polar residues" evidence="2">
    <location>
        <begin position="155"/>
        <end position="168"/>
    </location>
</feature>
<dbReference type="Pfam" id="PF16331">
    <property type="entry name" value="TolA_bind_tri"/>
    <property type="match status" value="1"/>
</dbReference>
<feature type="region of interest" description="Disordered" evidence="2">
    <location>
        <begin position="120"/>
        <end position="168"/>
    </location>
</feature>
<dbReference type="Proteomes" id="UP000253769">
    <property type="component" value="Unassembled WGS sequence"/>
</dbReference>
<dbReference type="Pfam" id="PF13174">
    <property type="entry name" value="TPR_6"/>
    <property type="match status" value="1"/>
</dbReference>
<dbReference type="InterPro" id="IPR019734">
    <property type="entry name" value="TPR_rpt"/>
</dbReference>
<feature type="signal peptide" evidence="1">
    <location>
        <begin position="1"/>
        <end position="22"/>
    </location>
</feature>
<feature type="chain" id="PRO_5017095109" description="Cell division coordinator CpoB" evidence="1">
    <location>
        <begin position="23"/>
        <end position="292"/>
    </location>
</feature>
<dbReference type="Gene3D" id="1.25.40.10">
    <property type="entry name" value="Tetratricopeptide repeat domain"/>
    <property type="match status" value="1"/>
</dbReference>
<accession>A0A369WUL9</accession>
<dbReference type="HAMAP" id="MF_02066">
    <property type="entry name" value="CpoB"/>
    <property type="match status" value="1"/>
</dbReference>
<comment type="subcellular location">
    <subcellularLocation>
        <location evidence="1">Periplasm</location>
    </subcellularLocation>
</comment>
<feature type="compositionally biased region" description="Low complexity" evidence="2">
    <location>
        <begin position="37"/>
        <end position="65"/>
    </location>
</feature>
<feature type="domain" description="YbgF trimerisation" evidence="3">
    <location>
        <begin position="69"/>
        <end position="125"/>
    </location>
</feature>
<feature type="coiled-coil region" evidence="1">
    <location>
        <begin position="71"/>
        <end position="105"/>
    </location>
</feature>
<keyword evidence="1" id="KW-0175">Coiled coil</keyword>
<reference evidence="4 5" key="1">
    <citation type="submission" date="2018-07" db="EMBL/GenBank/DDBJ databases">
        <title>Motiliproteus coralliicola sp. nov., a bacterium isolated from Coral.</title>
        <authorList>
            <person name="Wang G."/>
        </authorList>
    </citation>
    <scope>NUCLEOTIDE SEQUENCE [LARGE SCALE GENOMIC DNA]</scope>
    <source>
        <strain evidence="4 5">C34</strain>
    </source>
</reference>